<gene>
    <name evidence="7" type="ORF">CTRG_03474</name>
</gene>
<dbReference type="GO" id="GO:0006631">
    <property type="term" value="P:fatty acid metabolic process"/>
    <property type="evidence" value="ECO:0007669"/>
    <property type="project" value="TreeGrafter"/>
</dbReference>
<reference evidence="7 8" key="1">
    <citation type="journal article" date="2009" name="Nature">
        <title>Evolution of pathogenicity and sexual reproduction in eight Candida genomes.</title>
        <authorList>
            <person name="Butler G."/>
            <person name="Rasmussen M.D."/>
            <person name="Lin M.F."/>
            <person name="Santos M.A."/>
            <person name="Sakthikumar S."/>
            <person name="Munro C.A."/>
            <person name="Rheinbay E."/>
            <person name="Grabherr M."/>
            <person name="Forche A."/>
            <person name="Reedy J.L."/>
            <person name="Agrafioti I."/>
            <person name="Arnaud M.B."/>
            <person name="Bates S."/>
            <person name="Brown A.J."/>
            <person name="Brunke S."/>
            <person name="Costanzo M.C."/>
            <person name="Fitzpatrick D.A."/>
            <person name="de Groot P.W."/>
            <person name="Harris D."/>
            <person name="Hoyer L.L."/>
            <person name="Hube B."/>
            <person name="Klis F.M."/>
            <person name="Kodira C."/>
            <person name="Lennard N."/>
            <person name="Logue M.E."/>
            <person name="Martin R."/>
            <person name="Neiman A.M."/>
            <person name="Nikolaou E."/>
            <person name="Quail M.A."/>
            <person name="Quinn J."/>
            <person name="Santos M.C."/>
            <person name="Schmitzberger F.F."/>
            <person name="Sherlock G."/>
            <person name="Shah P."/>
            <person name="Silverstein K.A."/>
            <person name="Skrzypek M.S."/>
            <person name="Soll D."/>
            <person name="Staggs R."/>
            <person name="Stansfield I."/>
            <person name="Stumpf M.P."/>
            <person name="Sudbery P.E."/>
            <person name="Srikantha T."/>
            <person name="Zeng Q."/>
            <person name="Berman J."/>
            <person name="Berriman M."/>
            <person name="Heitman J."/>
            <person name="Gow N.A."/>
            <person name="Lorenz M.C."/>
            <person name="Birren B.W."/>
            <person name="Kellis M."/>
            <person name="Cuomo C.A."/>
        </authorList>
    </citation>
    <scope>NUCLEOTIDE SEQUENCE [LARGE SCALE GENOMIC DNA]</scope>
    <source>
        <strain evidence="8">ATCC MYA-3404 / T1</strain>
    </source>
</reference>
<dbReference type="SUPFAM" id="SSF50129">
    <property type="entry name" value="GroES-like"/>
    <property type="match status" value="1"/>
</dbReference>
<dbReference type="eggNOG" id="KOG0025">
    <property type="taxonomic scope" value="Eukaryota"/>
</dbReference>
<evidence type="ECO:0000313" key="8">
    <source>
        <dbReference type="Proteomes" id="UP000002037"/>
    </source>
</evidence>
<evidence type="ECO:0000256" key="1">
    <source>
        <dbReference type="ARBA" id="ARBA00004173"/>
    </source>
</evidence>
<evidence type="ECO:0000313" key="7">
    <source>
        <dbReference type="EMBL" id="EER33049.1"/>
    </source>
</evidence>
<dbReference type="PANTHER" id="PTHR43981">
    <property type="entry name" value="ENOYL-[ACYL-CARRIER-PROTEIN] REDUCTASE, MITOCHONDRIAL"/>
    <property type="match status" value="1"/>
</dbReference>
<sequence length="362" mass="40568">MSIIGKAATYVTPWDDDLSKLLLESEFEIIESDLQTNDVVLQTLATPINPSDISQILGGYNKPIANLRLGTEESHPVHIGGNEGVFKIIKIGEEIKNYEIGDIVIPKLPGFGTWRTFALVTINENDPEPFIKLNDLKNIDQASIISINPCTAFQLLNQFINDWNENNDWIIQNAGTSQASKYLTQLANLKGIKVISIIRDKNYKPEIIEELTSFHAHKIITESEFLNDNFKIENLTNGGNVRLALNSLGGKTVPGLMKSLSQNGIMVTYGVLAGGHVEYDGKLQLFKNLTTKAYWLTENTKKNPQSKIETVNELIKLFNEGLIKLVPYNKVKYDPKLIPNYTKFVVDTIANSKSEKQVIIYE</sequence>
<accession>C5MBN2</accession>
<evidence type="ECO:0000256" key="6">
    <source>
        <dbReference type="ARBA" id="ARBA00023128"/>
    </source>
</evidence>
<dbReference type="InterPro" id="IPR011032">
    <property type="entry name" value="GroES-like_sf"/>
</dbReference>
<dbReference type="STRING" id="294747.C5MBN2"/>
<dbReference type="OrthoDB" id="7482721at2759"/>
<keyword evidence="3" id="KW-0521">NADP</keyword>
<evidence type="ECO:0000256" key="5">
    <source>
        <dbReference type="ARBA" id="ARBA00023002"/>
    </source>
</evidence>
<dbReference type="GO" id="GO:0016491">
    <property type="term" value="F:oxidoreductase activity"/>
    <property type="evidence" value="ECO:0007669"/>
    <property type="project" value="UniProtKB-KW"/>
</dbReference>
<dbReference type="InterPro" id="IPR051034">
    <property type="entry name" value="Mito_Enoyl-ACP_Reductase"/>
</dbReference>
<dbReference type="RefSeq" id="XP_002549177.1">
    <property type="nucleotide sequence ID" value="XM_002549131.1"/>
</dbReference>
<evidence type="ECO:0000256" key="3">
    <source>
        <dbReference type="ARBA" id="ARBA00022857"/>
    </source>
</evidence>
<dbReference type="GO" id="GO:0005739">
    <property type="term" value="C:mitochondrion"/>
    <property type="evidence" value="ECO:0007669"/>
    <property type="project" value="UniProtKB-SubCell"/>
</dbReference>
<dbReference type="Gene3D" id="3.90.180.10">
    <property type="entry name" value="Medium-chain alcohol dehydrogenases, catalytic domain"/>
    <property type="match status" value="1"/>
</dbReference>
<dbReference type="InterPro" id="IPR036291">
    <property type="entry name" value="NAD(P)-bd_dom_sf"/>
</dbReference>
<keyword evidence="6" id="KW-0496">Mitochondrion</keyword>
<dbReference type="EMBL" id="GG692398">
    <property type="protein sequence ID" value="EER33049.1"/>
    <property type="molecule type" value="Genomic_DNA"/>
</dbReference>
<dbReference type="AlphaFoldDB" id="C5MBN2"/>
<evidence type="ECO:0000256" key="4">
    <source>
        <dbReference type="ARBA" id="ARBA00022946"/>
    </source>
</evidence>
<dbReference type="Proteomes" id="UP000002037">
    <property type="component" value="Unassembled WGS sequence"/>
</dbReference>
<dbReference type="Gene3D" id="3.40.50.720">
    <property type="entry name" value="NAD(P)-binding Rossmann-like Domain"/>
    <property type="match status" value="1"/>
</dbReference>
<evidence type="ECO:0000256" key="2">
    <source>
        <dbReference type="ARBA" id="ARBA00010371"/>
    </source>
</evidence>
<comment type="subcellular location">
    <subcellularLocation>
        <location evidence="1">Mitochondrion</location>
    </subcellularLocation>
</comment>
<proteinExistence type="inferred from homology"/>
<dbReference type="SUPFAM" id="SSF51735">
    <property type="entry name" value="NAD(P)-binding Rossmann-fold domains"/>
    <property type="match status" value="1"/>
</dbReference>
<dbReference type="HOGENOM" id="CLU_026673_17_0_1"/>
<keyword evidence="8" id="KW-1185">Reference proteome</keyword>
<comment type="similarity">
    <text evidence="2">Belongs to the zinc-containing alcohol dehydrogenase family. Quinone oxidoreductase subfamily.</text>
</comment>
<organism evidence="7 8">
    <name type="scientific">Candida tropicalis (strain ATCC MYA-3404 / T1)</name>
    <name type="common">Yeast</name>
    <dbReference type="NCBI Taxonomy" id="294747"/>
    <lineage>
        <taxon>Eukaryota</taxon>
        <taxon>Fungi</taxon>
        <taxon>Dikarya</taxon>
        <taxon>Ascomycota</taxon>
        <taxon>Saccharomycotina</taxon>
        <taxon>Pichiomycetes</taxon>
        <taxon>Debaryomycetaceae</taxon>
        <taxon>Candida/Lodderomyces clade</taxon>
        <taxon>Candida</taxon>
    </lineage>
</organism>
<name>C5MBN2_CANTT</name>
<keyword evidence="5" id="KW-0560">Oxidoreductase</keyword>
<dbReference type="VEuPathDB" id="FungiDB:CTRG_03474"/>
<dbReference type="KEGG" id="ctp:CTRG_03474"/>
<protein>
    <submittedName>
        <fullName evidence="7">Uncharacterized protein</fullName>
    </submittedName>
</protein>
<dbReference type="GeneID" id="8298000"/>
<keyword evidence="4" id="KW-0809">Transit peptide</keyword>
<dbReference type="PANTHER" id="PTHR43981:SF2">
    <property type="entry name" value="ENOYL-[ACYL-CARRIER-PROTEIN] REDUCTASE, MITOCHONDRIAL"/>
    <property type="match status" value="1"/>
</dbReference>
<dbReference type="CDD" id="cd08290">
    <property type="entry name" value="ETR"/>
    <property type="match status" value="1"/>
</dbReference>